<keyword evidence="3" id="KW-1185">Reference proteome</keyword>
<protein>
    <submittedName>
        <fullName evidence="2">Uncharacterized protein</fullName>
    </submittedName>
</protein>
<evidence type="ECO:0000313" key="3">
    <source>
        <dbReference type="Proteomes" id="UP001501578"/>
    </source>
</evidence>
<dbReference type="EMBL" id="BAAAHQ010000001">
    <property type="protein sequence ID" value="GAA0913672.1"/>
    <property type="molecule type" value="Genomic_DNA"/>
</dbReference>
<feature type="transmembrane region" description="Helical" evidence="1">
    <location>
        <begin position="41"/>
        <end position="59"/>
    </location>
</feature>
<dbReference type="RefSeq" id="WP_343948094.1">
    <property type="nucleotide sequence ID" value="NZ_BAAAHQ010000001.1"/>
</dbReference>
<evidence type="ECO:0000313" key="2">
    <source>
        <dbReference type="EMBL" id="GAA0913672.1"/>
    </source>
</evidence>
<sequence length="74" mass="8050">MLKITRFSQDRVWTVIRLTAYSLFGAALAGIGIWGPSVVRVPGMWFLGLWAVYLVQAVAETIHTAGSRSGVSGR</sequence>
<evidence type="ECO:0000256" key="1">
    <source>
        <dbReference type="SAM" id="Phobius"/>
    </source>
</evidence>
<reference evidence="3" key="1">
    <citation type="journal article" date="2019" name="Int. J. Syst. Evol. Microbiol.">
        <title>The Global Catalogue of Microorganisms (GCM) 10K type strain sequencing project: providing services to taxonomists for standard genome sequencing and annotation.</title>
        <authorList>
            <consortium name="The Broad Institute Genomics Platform"/>
            <consortium name="The Broad Institute Genome Sequencing Center for Infectious Disease"/>
            <person name="Wu L."/>
            <person name="Ma J."/>
        </authorList>
    </citation>
    <scope>NUCLEOTIDE SEQUENCE [LARGE SCALE GENOMIC DNA]</scope>
    <source>
        <strain evidence="3">JCM 11136</strain>
    </source>
</reference>
<gene>
    <name evidence="2" type="ORF">GCM10009560_06120</name>
</gene>
<proteinExistence type="predicted"/>
<name>A0ABP3Z2H9_9ACTN</name>
<feature type="transmembrane region" description="Helical" evidence="1">
    <location>
        <begin position="12"/>
        <end position="35"/>
    </location>
</feature>
<keyword evidence="1" id="KW-1133">Transmembrane helix</keyword>
<dbReference type="Proteomes" id="UP001501578">
    <property type="component" value="Unassembled WGS sequence"/>
</dbReference>
<organism evidence="2 3">
    <name type="scientific">Nonomuraea longicatena</name>
    <dbReference type="NCBI Taxonomy" id="83682"/>
    <lineage>
        <taxon>Bacteria</taxon>
        <taxon>Bacillati</taxon>
        <taxon>Actinomycetota</taxon>
        <taxon>Actinomycetes</taxon>
        <taxon>Streptosporangiales</taxon>
        <taxon>Streptosporangiaceae</taxon>
        <taxon>Nonomuraea</taxon>
    </lineage>
</organism>
<keyword evidence="1" id="KW-0472">Membrane</keyword>
<comment type="caution">
    <text evidence="2">The sequence shown here is derived from an EMBL/GenBank/DDBJ whole genome shotgun (WGS) entry which is preliminary data.</text>
</comment>
<keyword evidence="1" id="KW-0812">Transmembrane</keyword>
<accession>A0ABP3Z2H9</accession>